<evidence type="ECO:0008006" key="3">
    <source>
        <dbReference type="Google" id="ProtNLM"/>
    </source>
</evidence>
<organism evidence="1 2">
    <name type="scientific">Monilinia fructigena</name>
    <dbReference type="NCBI Taxonomy" id="38457"/>
    <lineage>
        <taxon>Eukaryota</taxon>
        <taxon>Fungi</taxon>
        <taxon>Dikarya</taxon>
        <taxon>Ascomycota</taxon>
        <taxon>Pezizomycotina</taxon>
        <taxon>Leotiomycetes</taxon>
        <taxon>Helotiales</taxon>
        <taxon>Sclerotiniaceae</taxon>
        <taxon>Monilinia</taxon>
    </lineage>
</organism>
<evidence type="ECO:0000313" key="1">
    <source>
        <dbReference type="EMBL" id="RAL67796.1"/>
    </source>
</evidence>
<dbReference type="PANTHER" id="PTHR47843:SF5">
    <property type="entry name" value="BTB_POZ DOMAIN PROTEIN"/>
    <property type="match status" value="1"/>
</dbReference>
<name>A0A395J6C0_9HELO</name>
<protein>
    <recommendedName>
        <fullName evidence="3">BTB domain-containing protein</fullName>
    </recommendedName>
</protein>
<evidence type="ECO:0000313" key="2">
    <source>
        <dbReference type="Proteomes" id="UP000249056"/>
    </source>
</evidence>
<comment type="caution">
    <text evidence="1">The sequence shown here is derived from an EMBL/GenBank/DDBJ whole genome shotgun (WGS) entry which is preliminary data.</text>
</comment>
<dbReference type="CDD" id="cd18186">
    <property type="entry name" value="BTB_POZ_ZBTB_KLHL-like"/>
    <property type="match status" value="1"/>
</dbReference>
<dbReference type="EMBL" id="QKRW01000003">
    <property type="protein sequence ID" value="RAL67796.1"/>
    <property type="molecule type" value="Genomic_DNA"/>
</dbReference>
<dbReference type="InterPro" id="IPR011333">
    <property type="entry name" value="SKP1/BTB/POZ_sf"/>
</dbReference>
<gene>
    <name evidence="1" type="ORF">DID88_008523</name>
</gene>
<reference evidence="1 2" key="1">
    <citation type="submission" date="2018-06" db="EMBL/GenBank/DDBJ databases">
        <title>Genome Sequence of the Brown Rot Fungal Pathogen Monilinia fructigena.</title>
        <authorList>
            <person name="Landi L."/>
            <person name="De Miccolis Angelini R.M."/>
            <person name="Pollastro S."/>
            <person name="Abate D."/>
            <person name="Faretra F."/>
            <person name="Romanazzi G."/>
        </authorList>
    </citation>
    <scope>NUCLEOTIDE SEQUENCE [LARGE SCALE GENOMIC DNA]</scope>
    <source>
        <strain evidence="1 2">Mfrg269</strain>
    </source>
</reference>
<accession>A0A395J6C0</accession>
<dbReference type="OrthoDB" id="6359816at2759"/>
<sequence length="184" mass="20515">MWMEALTGEINLPDDHPAIFERIIKFLHTGDFDATPSTDETVEEASSKYVKEPLMEPCDENSPVLATETVYEAVDGPLSILTICTRVFTIAENYDIPALKVLAKTKFEAAVSTRWNTVSLSASLRLMYDELPESDRLLKDIAIQAAASHVNKLVDRGEFAALCKENGDIAFDVLKVSRRQLHDL</sequence>
<proteinExistence type="predicted"/>
<dbReference type="AlphaFoldDB" id="A0A395J6C0"/>
<dbReference type="Gene3D" id="3.30.710.10">
    <property type="entry name" value="Potassium Channel Kv1.1, Chain A"/>
    <property type="match status" value="1"/>
</dbReference>
<dbReference type="Proteomes" id="UP000249056">
    <property type="component" value="Unassembled WGS sequence"/>
</dbReference>
<dbReference type="PANTHER" id="PTHR47843">
    <property type="entry name" value="BTB DOMAIN-CONTAINING PROTEIN-RELATED"/>
    <property type="match status" value="1"/>
</dbReference>
<keyword evidence="2" id="KW-1185">Reference proteome</keyword>